<sequence>MRTGLEHTTPQALESLVNNLKSGTFLAVEKMDSAAFELDMTLLQIFEAEFLRRDMDFDGFIGDKLRTIIDNWLEARE</sequence>
<organism evidence="1 2">
    <name type="scientific">Streptomyces phage Annadreamy</name>
    <dbReference type="NCBI Taxonomy" id="2250335"/>
    <lineage>
        <taxon>Viruses</taxon>
        <taxon>Duplodnaviria</taxon>
        <taxon>Heunggongvirae</taxon>
        <taxon>Uroviricota</taxon>
        <taxon>Caudoviricetes</taxon>
        <taxon>Stanwilliamsviridae</taxon>
        <taxon>Loccivirinae</taxon>
        <taxon>Annadreamyvirus</taxon>
        <taxon>Annadreamyvirus annadreamy</taxon>
    </lineage>
</organism>
<keyword evidence="2" id="KW-1185">Reference proteome</keyword>
<protein>
    <submittedName>
        <fullName evidence="1">Uncharacterized protein</fullName>
    </submittedName>
</protein>
<dbReference type="KEGG" id="vg:55609351"/>
<reference evidence="1 2" key="1">
    <citation type="submission" date="2018-06" db="EMBL/GenBank/DDBJ databases">
        <authorList>
            <person name="Moussa A."/>
            <person name="Couoh J.M."/>
            <person name="Harbem L."/>
            <person name="Okocha J.C."/>
            <person name="Taylor D."/>
            <person name="Teutsch A.B."/>
            <person name="Smith B.R."/>
            <person name="Suri N."/>
            <person name="Layton S.R."/>
            <person name="Kim T."/>
            <person name="Hughes L.E."/>
            <person name="Garlena R.A."/>
            <person name="Russell D.A."/>
            <person name="Pope W.H."/>
            <person name="Jacobs-Sera D."/>
            <person name="Hatfull G.F."/>
        </authorList>
    </citation>
    <scope>NUCLEOTIDE SEQUENCE [LARGE SCALE GENOMIC DNA]</scope>
</reference>
<proteinExistence type="predicted"/>
<dbReference type="GeneID" id="55609351"/>
<gene>
    <name evidence="1" type="primary">209</name>
    <name evidence="1" type="ORF">SEA_ANNADREAMY_209</name>
</gene>
<dbReference type="RefSeq" id="YP_009839143.1">
    <property type="nucleotide sequence ID" value="NC_048719.1"/>
</dbReference>
<accession>A0A345GTM2</accession>
<name>A0A345GTM2_9CAUD</name>
<evidence type="ECO:0000313" key="1">
    <source>
        <dbReference type="EMBL" id="AXG66294.1"/>
    </source>
</evidence>
<dbReference type="EMBL" id="MH536811">
    <property type="protein sequence ID" value="AXG66294.1"/>
    <property type="molecule type" value="Genomic_DNA"/>
</dbReference>
<dbReference type="Proteomes" id="UP000259354">
    <property type="component" value="Segment"/>
</dbReference>
<evidence type="ECO:0000313" key="2">
    <source>
        <dbReference type="Proteomes" id="UP000259354"/>
    </source>
</evidence>